<accession>A0ABT0DX80</accession>
<keyword evidence="4" id="KW-1185">Reference proteome</keyword>
<dbReference type="PANTHER" id="PTHR32309">
    <property type="entry name" value="TYROSINE-PROTEIN KINASE"/>
    <property type="match status" value="1"/>
</dbReference>
<dbReference type="InterPro" id="IPR005702">
    <property type="entry name" value="Wzc-like_C"/>
</dbReference>
<proteinExistence type="predicted"/>
<dbReference type="CDD" id="cd05387">
    <property type="entry name" value="BY-kinase"/>
    <property type="match status" value="1"/>
</dbReference>
<dbReference type="InterPro" id="IPR050445">
    <property type="entry name" value="Bact_polysacc_biosynth/exp"/>
</dbReference>
<protein>
    <submittedName>
        <fullName evidence="3">AAA family ATPase</fullName>
    </submittedName>
</protein>
<dbReference type="InterPro" id="IPR033756">
    <property type="entry name" value="YlxH/NBP35"/>
</dbReference>
<dbReference type="Gene3D" id="3.40.50.300">
    <property type="entry name" value="P-loop containing nucleotide triphosphate hydrolases"/>
    <property type="match status" value="1"/>
</dbReference>
<reference evidence="3 4" key="1">
    <citation type="submission" date="2022-04" db="EMBL/GenBank/DDBJ databases">
        <authorList>
            <person name="Huq M.A."/>
        </authorList>
    </citation>
    <scope>NUCLEOTIDE SEQUENCE [LARGE SCALE GENOMIC DNA]</scope>
    <source>
        <strain evidence="3 4">MAH-33</strain>
    </source>
</reference>
<gene>
    <name evidence="3" type="ORF">MU848_09085</name>
</gene>
<comment type="caution">
    <text evidence="3">The sequence shown here is derived from an EMBL/GenBank/DDBJ whole genome shotgun (WGS) entry which is preliminary data.</text>
</comment>
<evidence type="ECO:0000313" key="4">
    <source>
        <dbReference type="Proteomes" id="UP001203512"/>
    </source>
</evidence>
<dbReference type="PANTHER" id="PTHR32309:SF31">
    <property type="entry name" value="CAPSULAR EXOPOLYSACCHARIDE FAMILY"/>
    <property type="match status" value="1"/>
</dbReference>
<dbReference type="Pfam" id="PF10609">
    <property type="entry name" value="ParA"/>
    <property type="match status" value="1"/>
</dbReference>
<evidence type="ECO:0000256" key="2">
    <source>
        <dbReference type="ARBA" id="ARBA00022840"/>
    </source>
</evidence>
<evidence type="ECO:0000256" key="1">
    <source>
        <dbReference type="ARBA" id="ARBA00022741"/>
    </source>
</evidence>
<sequence length="305" mass="32185">MNKHSSLSKGSLIERATEIYDFSAALQGRAAPAVEVPADEPMPPVVEVARPVTPDAGHRAPDWRGPVQSIDRITLGENGWLMPDGPVTAISEEFRLLKRDLLAQLGDDPRGNRVLVCSAHSGEGKSFCAINLALSLAAEKDREILLVDADFGKPGIPEALGLTSGPGLMDAIVDPSIAIEDCVIRTDIPSLAVLPAGQRSNNDTEYLASARTEMLLSRLTEGRPDRIILFDSPPLLVASAGAVLASHAAIALLVVRADQTSESALRDAAGMLKAAGKVQLLLNGVTFSATGRRFGSYYGKGSDDA</sequence>
<evidence type="ECO:0000313" key="3">
    <source>
        <dbReference type="EMBL" id="MCK0531731.1"/>
    </source>
</evidence>
<dbReference type="RefSeq" id="WP_247231272.1">
    <property type="nucleotide sequence ID" value="NZ_JALKHS010000006.1"/>
</dbReference>
<dbReference type="Proteomes" id="UP001203512">
    <property type="component" value="Unassembled WGS sequence"/>
</dbReference>
<keyword evidence="2" id="KW-0067">ATP-binding</keyword>
<dbReference type="SUPFAM" id="SSF52540">
    <property type="entry name" value="P-loop containing nucleoside triphosphate hydrolases"/>
    <property type="match status" value="1"/>
</dbReference>
<dbReference type="InterPro" id="IPR027417">
    <property type="entry name" value="P-loop_NTPase"/>
</dbReference>
<dbReference type="EMBL" id="JALKHS010000006">
    <property type="protein sequence ID" value="MCK0531731.1"/>
    <property type="molecule type" value="Genomic_DNA"/>
</dbReference>
<organism evidence="3 4">
    <name type="scientific">Sphingobium agri</name>
    <dbReference type="NCBI Taxonomy" id="2933566"/>
    <lineage>
        <taxon>Bacteria</taxon>
        <taxon>Pseudomonadati</taxon>
        <taxon>Pseudomonadota</taxon>
        <taxon>Alphaproteobacteria</taxon>
        <taxon>Sphingomonadales</taxon>
        <taxon>Sphingomonadaceae</taxon>
        <taxon>Sphingobium</taxon>
    </lineage>
</organism>
<keyword evidence="1" id="KW-0547">Nucleotide-binding</keyword>
<name>A0ABT0DX80_9SPHN</name>